<protein>
    <submittedName>
        <fullName evidence="1">Uncharacterized protein</fullName>
    </submittedName>
</protein>
<dbReference type="Proteomes" id="UP000440224">
    <property type="component" value="Unassembled WGS sequence"/>
</dbReference>
<sequence>MMDRCLKAACAHSDEKARFSLEGSVVTIVWPKSGRGHEVRWEHDASRDSLVLRAIVARAGQILSLRDADLARILLQQNRATRVVSFRRVARWGRVEATVVCRASTVSPAELRFYLLVLAREADRLEFLLTGADAPLSGASRG</sequence>
<dbReference type="AlphaFoldDB" id="A0A6N7PXP7"/>
<name>A0A6N7PXP7_9BACT</name>
<proteinExistence type="predicted"/>
<gene>
    <name evidence="1" type="ORF">GF068_33835</name>
</gene>
<accession>A0A6N7PXP7</accession>
<dbReference type="OrthoDB" id="9255778at2"/>
<keyword evidence="2" id="KW-1185">Reference proteome</keyword>
<evidence type="ECO:0000313" key="1">
    <source>
        <dbReference type="EMBL" id="MRG96868.1"/>
    </source>
</evidence>
<organism evidence="1 2">
    <name type="scientific">Polyangium spumosum</name>
    <dbReference type="NCBI Taxonomy" id="889282"/>
    <lineage>
        <taxon>Bacteria</taxon>
        <taxon>Pseudomonadati</taxon>
        <taxon>Myxococcota</taxon>
        <taxon>Polyangia</taxon>
        <taxon>Polyangiales</taxon>
        <taxon>Polyangiaceae</taxon>
        <taxon>Polyangium</taxon>
    </lineage>
</organism>
<dbReference type="RefSeq" id="WP_153823669.1">
    <property type="nucleotide sequence ID" value="NZ_WJIE01000014.1"/>
</dbReference>
<reference evidence="1 2" key="1">
    <citation type="submission" date="2019-10" db="EMBL/GenBank/DDBJ databases">
        <title>A soil myxobacterium in the family Polyangiaceae.</title>
        <authorList>
            <person name="Li Y."/>
            <person name="Wang J."/>
        </authorList>
    </citation>
    <scope>NUCLEOTIDE SEQUENCE [LARGE SCALE GENOMIC DNA]</scope>
    <source>
        <strain evidence="1 2">DSM 14734</strain>
    </source>
</reference>
<dbReference type="EMBL" id="WJIE01000014">
    <property type="protein sequence ID" value="MRG96868.1"/>
    <property type="molecule type" value="Genomic_DNA"/>
</dbReference>
<comment type="caution">
    <text evidence="1">The sequence shown here is derived from an EMBL/GenBank/DDBJ whole genome shotgun (WGS) entry which is preliminary data.</text>
</comment>
<evidence type="ECO:0000313" key="2">
    <source>
        <dbReference type="Proteomes" id="UP000440224"/>
    </source>
</evidence>